<proteinExistence type="predicted"/>
<evidence type="ECO:0000259" key="1">
    <source>
        <dbReference type="Pfam" id="PF04542"/>
    </source>
</evidence>
<reference evidence="2" key="1">
    <citation type="submission" date="2018-06" db="EMBL/GenBank/DDBJ databases">
        <authorList>
            <person name="Zhirakovskaya E."/>
        </authorList>
    </citation>
    <scope>NUCLEOTIDE SEQUENCE</scope>
</reference>
<protein>
    <recommendedName>
        <fullName evidence="1">RNA polymerase sigma-70 region 2 domain-containing protein</fullName>
    </recommendedName>
</protein>
<dbReference type="GO" id="GO:0003700">
    <property type="term" value="F:DNA-binding transcription factor activity"/>
    <property type="evidence" value="ECO:0007669"/>
    <property type="project" value="InterPro"/>
</dbReference>
<name>A0A3B0W0Z0_9ZZZZ</name>
<dbReference type="GO" id="GO:0006352">
    <property type="term" value="P:DNA-templated transcription initiation"/>
    <property type="evidence" value="ECO:0007669"/>
    <property type="project" value="InterPro"/>
</dbReference>
<sequence>MVESEQKQVFDEWLDSHKGLFFKVVRAYAFTPQDRDDLFQEIAIQVWHSVPNFRGESKVSTWIYRVALYAAMSWTRREIKHGV</sequence>
<dbReference type="AlphaFoldDB" id="A0A3B0W0Z0"/>
<dbReference type="EMBL" id="UOEU01000989">
    <property type="protein sequence ID" value="VAW42949.1"/>
    <property type="molecule type" value="Genomic_DNA"/>
</dbReference>
<organism evidence="2">
    <name type="scientific">hydrothermal vent metagenome</name>
    <dbReference type="NCBI Taxonomy" id="652676"/>
    <lineage>
        <taxon>unclassified sequences</taxon>
        <taxon>metagenomes</taxon>
        <taxon>ecological metagenomes</taxon>
    </lineage>
</organism>
<evidence type="ECO:0000313" key="2">
    <source>
        <dbReference type="EMBL" id="VAW42949.1"/>
    </source>
</evidence>
<accession>A0A3B0W0Z0</accession>
<dbReference type="SUPFAM" id="SSF88946">
    <property type="entry name" value="Sigma2 domain of RNA polymerase sigma factors"/>
    <property type="match status" value="1"/>
</dbReference>
<dbReference type="Pfam" id="PF04542">
    <property type="entry name" value="Sigma70_r2"/>
    <property type="match status" value="1"/>
</dbReference>
<gene>
    <name evidence="2" type="ORF">MNBD_CHLOROFLEXI01-2491</name>
</gene>
<dbReference type="InterPro" id="IPR007627">
    <property type="entry name" value="RNA_pol_sigma70_r2"/>
</dbReference>
<dbReference type="Gene3D" id="1.10.1740.10">
    <property type="match status" value="1"/>
</dbReference>
<dbReference type="InterPro" id="IPR013325">
    <property type="entry name" value="RNA_pol_sigma_r2"/>
</dbReference>
<feature type="domain" description="RNA polymerase sigma-70 region 2" evidence="1">
    <location>
        <begin position="15"/>
        <end position="78"/>
    </location>
</feature>